<dbReference type="EC" id="2.4.1.21" evidence="3"/>
<evidence type="ECO:0000256" key="1">
    <source>
        <dbReference type="ARBA" id="ARBA00001478"/>
    </source>
</evidence>
<gene>
    <name evidence="8" type="ORF">A2U01_0016144</name>
</gene>
<dbReference type="SUPFAM" id="SSF53756">
    <property type="entry name" value="UDP-Glycosyltransferase/glycogen phosphorylase"/>
    <property type="match status" value="1"/>
</dbReference>
<reference evidence="8 9" key="1">
    <citation type="journal article" date="2018" name="Front. Plant Sci.">
        <title>Red Clover (Trifolium pratense) and Zigzag Clover (T. medium) - A Picture of Genomic Similarities and Differences.</title>
        <authorList>
            <person name="Dluhosova J."/>
            <person name="Istvanek J."/>
            <person name="Nedelnik J."/>
            <person name="Repkova J."/>
        </authorList>
    </citation>
    <scope>NUCLEOTIDE SEQUENCE [LARGE SCALE GENOMIC DNA]</scope>
    <source>
        <strain evidence="9">cv. 10/8</strain>
        <tissue evidence="8">Leaf</tissue>
    </source>
</reference>
<evidence type="ECO:0000313" key="9">
    <source>
        <dbReference type="Proteomes" id="UP000265520"/>
    </source>
</evidence>
<evidence type="ECO:0000256" key="2">
    <source>
        <dbReference type="ARBA" id="ARBA00004727"/>
    </source>
</evidence>
<keyword evidence="4" id="KW-0328">Glycosyltransferase</keyword>
<feature type="non-terminal residue" evidence="8">
    <location>
        <position position="1"/>
    </location>
</feature>
<dbReference type="UniPathway" id="UPA00152"/>
<evidence type="ECO:0000256" key="4">
    <source>
        <dbReference type="ARBA" id="ARBA00022676"/>
    </source>
</evidence>
<keyword evidence="6" id="KW-0750">Starch biosynthesis</keyword>
<organism evidence="8 9">
    <name type="scientific">Trifolium medium</name>
    <dbReference type="NCBI Taxonomy" id="97028"/>
    <lineage>
        <taxon>Eukaryota</taxon>
        <taxon>Viridiplantae</taxon>
        <taxon>Streptophyta</taxon>
        <taxon>Embryophyta</taxon>
        <taxon>Tracheophyta</taxon>
        <taxon>Spermatophyta</taxon>
        <taxon>Magnoliopsida</taxon>
        <taxon>eudicotyledons</taxon>
        <taxon>Gunneridae</taxon>
        <taxon>Pentapetalae</taxon>
        <taxon>rosids</taxon>
        <taxon>fabids</taxon>
        <taxon>Fabales</taxon>
        <taxon>Fabaceae</taxon>
        <taxon>Papilionoideae</taxon>
        <taxon>50 kb inversion clade</taxon>
        <taxon>NPAAA clade</taxon>
        <taxon>Hologalegina</taxon>
        <taxon>IRL clade</taxon>
        <taxon>Trifolieae</taxon>
        <taxon>Trifolium</taxon>
    </lineage>
</organism>
<accession>A0A392N5U0</accession>
<evidence type="ECO:0000256" key="6">
    <source>
        <dbReference type="ARBA" id="ARBA00022922"/>
    </source>
</evidence>
<dbReference type="InterPro" id="IPR013534">
    <property type="entry name" value="Starch_synth_cat_dom"/>
</dbReference>
<evidence type="ECO:0000313" key="8">
    <source>
        <dbReference type="EMBL" id="MCH95170.1"/>
    </source>
</evidence>
<evidence type="ECO:0000256" key="3">
    <source>
        <dbReference type="ARBA" id="ARBA00012588"/>
    </source>
</evidence>
<comment type="pathway">
    <text evidence="2">Glycan biosynthesis; starch biosynthesis.</text>
</comment>
<dbReference type="Pfam" id="PF08323">
    <property type="entry name" value="Glyco_transf_5"/>
    <property type="match status" value="1"/>
</dbReference>
<dbReference type="Proteomes" id="UP000265520">
    <property type="component" value="Unassembled WGS sequence"/>
</dbReference>
<keyword evidence="9" id="KW-1185">Reference proteome</keyword>
<dbReference type="GO" id="GO:0009011">
    <property type="term" value="F:alpha-1,4-glucan glucosyltransferase (ADP-glucose donor) activity"/>
    <property type="evidence" value="ECO:0007669"/>
    <property type="project" value="UniProtKB-EC"/>
</dbReference>
<dbReference type="PANTHER" id="PTHR46083">
    <property type="match status" value="1"/>
</dbReference>
<dbReference type="PANTHER" id="PTHR46083:SF5">
    <property type="entry name" value="STARCH SYNTHASE 3, CHLOROPLASTIC_AMYLOPLASTIC"/>
    <property type="match status" value="1"/>
</dbReference>
<feature type="domain" description="Starch synthase catalytic" evidence="7">
    <location>
        <begin position="1"/>
        <end position="46"/>
    </location>
</feature>
<evidence type="ECO:0000259" key="7">
    <source>
        <dbReference type="Pfam" id="PF08323"/>
    </source>
</evidence>
<dbReference type="Gene3D" id="3.40.50.2000">
    <property type="entry name" value="Glycogen Phosphorylase B"/>
    <property type="match status" value="1"/>
</dbReference>
<name>A0A392N5U0_9FABA</name>
<protein>
    <recommendedName>
        <fullName evidence="3">starch synthase</fullName>
        <ecNumber evidence="3">2.4.1.21</ecNumber>
    </recommendedName>
</protein>
<evidence type="ECO:0000256" key="5">
    <source>
        <dbReference type="ARBA" id="ARBA00022679"/>
    </source>
</evidence>
<dbReference type="AlphaFoldDB" id="A0A392N5U0"/>
<feature type="non-terminal residue" evidence="8">
    <location>
        <position position="57"/>
    </location>
</feature>
<dbReference type="EMBL" id="LXQA010029127">
    <property type="protein sequence ID" value="MCH95170.1"/>
    <property type="molecule type" value="Genomic_DNA"/>
</dbReference>
<sequence length="57" mass="6392">DIIHCHDWSSAPVAWLFKEQYKHYGLSKARAVFTIHNLEFGAALIAKAMAFADKATT</sequence>
<proteinExistence type="predicted"/>
<dbReference type="GO" id="GO:0019252">
    <property type="term" value="P:starch biosynthetic process"/>
    <property type="evidence" value="ECO:0007669"/>
    <property type="project" value="UniProtKB-UniPathway"/>
</dbReference>
<comment type="caution">
    <text evidence="8">The sequence shown here is derived from an EMBL/GenBank/DDBJ whole genome shotgun (WGS) entry which is preliminary data.</text>
</comment>
<keyword evidence="5" id="KW-0808">Transferase</keyword>
<comment type="catalytic activity">
    <reaction evidence="1">
        <text>[(1-&gt;4)-alpha-D-glucosyl](n) + ADP-alpha-D-glucose = [(1-&gt;4)-alpha-D-glucosyl](n+1) + ADP + H(+)</text>
        <dbReference type="Rhea" id="RHEA:18189"/>
        <dbReference type="Rhea" id="RHEA-COMP:9584"/>
        <dbReference type="Rhea" id="RHEA-COMP:9587"/>
        <dbReference type="ChEBI" id="CHEBI:15378"/>
        <dbReference type="ChEBI" id="CHEBI:15444"/>
        <dbReference type="ChEBI" id="CHEBI:57498"/>
        <dbReference type="ChEBI" id="CHEBI:456216"/>
        <dbReference type="EC" id="2.4.1.21"/>
    </reaction>
</comment>